<evidence type="ECO:0008006" key="12">
    <source>
        <dbReference type="Google" id="ProtNLM"/>
    </source>
</evidence>
<evidence type="ECO:0000256" key="5">
    <source>
        <dbReference type="ARBA" id="ARBA00022989"/>
    </source>
</evidence>
<evidence type="ECO:0000256" key="6">
    <source>
        <dbReference type="ARBA" id="ARBA00023136"/>
    </source>
</evidence>
<keyword evidence="3" id="KW-0808">Transferase</keyword>
<dbReference type="InterPro" id="IPR018584">
    <property type="entry name" value="GT87"/>
</dbReference>
<dbReference type="eggNOG" id="COG5650">
    <property type="taxonomic scope" value="Bacteria"/>
</dbReference>
<feature type="transmembrane region" description="Helical" evidence="9">
    <location>
        <begin position="354"/>
        <end position="375"/>
    </location>
</feature>
<dbReference type="GO" id="GO:0005886">
    <property type="term" value="C:plasma membrane"/>
    <property type="evidence" value="ECO:0007669"/>
    <property type="project" value="UniProtKB-SubCell"/>
</dbReference>
<protein>
    <recommendedName>
        <fullName evidence="12">DUF2029 domain-containing protein</fullName>
    </recommendedName>
</protein>
<evidence type="ECO:0000256" key="3">
    <source>
        <dbReference type="ARBA" id="ARBA00022679"/>
    </source>
</evidence>
<dbReference type="PIRSF" id="PIRSF010361">
    <property type="entry name" value="UCP010361"/>
    <property type="match status" value="1"/>
</dbReference>
<dbReference type="EMBL" id="BAFC01000016">
    <property type="protein sequence ID" value="GAB37574.1"/>
    <property type="molecule type" value="Genomic_DNA"/>
</dbReference>
<dbReference type="InterPro" id="IPR016570">
    <property type="entry name" value="UCP010361"/>
</dbReference>
<keyword evidence="6 9" id="KW-0472">Membrane</keyword>
<dbReference type="Proteomes" id="UP000005845">
    <property type="component" value="Unassembled WGS sequence"/>
</dbReference>
<dbReference type="GO" id="GO:0016758">
    <property type="term" value="F:hexosyltransferase activity"/>
    <property type="evidence" value="ECO:0007669"/>
    <property type="project" value="InterPro"/>
</dbReference>
<feature type="transmembrane region" description="Helical" evidence="9">
    <location>
        <begin position="259"/>
        <end position="283"/>
    </location>
</feature>
<evidence type="ECO:0000256" key="4">
    <source>
        <dbReference type="ARBA" id="ARBA00022692"/>
    </source>
</evidence>
<feature type="transmembrane region" description="Helical" evidence="9">
    <location>
        <begin position="295"/>
        <end position="316"/>
    </location>
</feature>
<evidence type="ECO:0000313" key="10">
    <source>
        <dbReference type="EMBL" id="GAB37574.1"/>
    </source>
</evidence>
<feature type="region of interest" description="Disordered" evidence="8">
    <location>
        <begin position="512"/>
        <end position="533"/>
    </location>
</feature>
<accession>H5TVR6</accession>
<keyword evidence="5 9" id="KW-1133">Transmembrane helix</keyword>
<sequence>MMSDGQIVGGVASPVALSDDARVDDARVIPSRTDVVVRDASRVIGGPLGAHGAVGRSRRWTPIRVLFLLSLCALALSWYGKAGCLQQAPATSEANDAGHAMRLDWDNQRQFTDLCYSDVIALYGAEQLDKGAFPYKASWTQQDQNGNTITRYMEYPVLTGLYMYVAAQAAQGWQWLHDHLGIPGALSVVLFFDLVALGLALFWLVVVWATALTARTRIWAAWLAALSPLVIVHAFTNFDAIAVAMVAVAILAWARNKPWLAGLFIGLGVASKWYPILLLFVLLVLCLRAKRVTDFFVAASAAVLAWVVVNLPILLLHPRGWYEFFRYNGQRGADSDSLFRILAKAAGFTWNITLLNAVSLGLLVLIACGIGYLALRAPTRPRLAQLAFLMVAGFLLVNKVWSPQYSLWLVPLAVLAIPHTRLLMTWMVIDALVWIPRMSLFLDPSRRWLPEGWFTLAVVLRALMVVVLCIVVIWQIYHPVDNLVRRDRRRRPLDDPAGGPLDGAAGAYATADPARLGAMPETFGGTGRRVSTS</sequence>
<keyword evidence="11" id="KW-1185">Reference proteome</keyword>
<name>H5TVR6_9ACTN</name>
<evidence type="ECO:0000256" key="9">
    <source>
        <dbReference type="SAM" id="Phobius"/>
    </source>
</evidence>
<proteinExistence type="inferred from homology"/>
<keyword evidence="2" id="KW-1003">Cell membrane</keyword>
<comment type="subcellular location">
    <subcellularLocation>
        <location evidence="1">Cell membrane</location>
        <topology evidence="1">Multi-pass membrane protein</topology>
    </subcellularLocation>
</comment>
<reference evidence="10 11" key="1">
    <citation type="submission" date="2012-02" db="EMBL/GenBank/DDBJ databases">
        <title>Whole genome shotgun sequence of Gordonia sputi NBRC 100414.</title>
        <authorList>
            <person name="Yoshida I."/>
            <person name="Hosoyama A."/>
            <person name="Tsuchikane K."/>
            <person name="Katsumata H."/>
            <person name="Yamazaki S."/>
            <person name="Fujita N."/>
        </authorList>
    </citation>
    <scope>NUCLEOTIDE SEQUENCE [LARGE SCALE GENOMIC DNA]</scope>
    <source>
        <strain evidence="10 11">NBRC 100414</strain>
    </source>
</reference>
<evidence type="ECO:0000256" key="1">
    <source>
        <dbReference type="ARBA" id="ARBA00004651"/>
    </source>
</evidence>
<comment type="similarity">
    <text evidence="7">Belongs to the glycosyltransferase 87 family.</text>
</comment>
<dbReference type="Pfam" id="PF09594">
    <property type="entry name" value="GT87"/>
    <property type="match status" value="1"/>
</dbReference>
<evidence type="ECO:0000256" key="8">
    <source>
        <dbReference type="SAM" id="MobiDB-lite"/>
    </source>
</evidence>
<comment type="caution">
    <text evidence="10">The sequence shown here is derived from an EMBL/GenBank/DDBJ whole genome shotgun (WGS) entry which is preliminary data.</text>
</comment>
<organism evidence="10 11">
    <name type="scientific">Gordonia sputi NBRC 100414</name>
    <dbReference type="NCBI Taxonomy" id="1089453"/>
    <lineage>
        <taxon>Bacteria</taxon>
        <taxon>Bacillati</taxon>
        <taxon>Actinomycetota</taxon>
        <taxon>Actinomycetes</taxon>
        <taxon>Mycobacteriales</taxon>
        <taxon>Gordoniaceae</taxon>
        <taxon>Gordonia</taxon>
    </lineage>
</organism>
<dbReference type="AlphaFoldDB" id="H5TVR6"/>
<feature type="transmembrane region" description="Helical" evidence="9">
    <location>
        <begin position="185"/>
        <end position="208"/>
    </location>
</feature>
<gene>
    <name evidence="10" type="ORF">GOSPT_016_00130</name>
</gene>
<feature type="transmembrane region" description="Helical" evidence="9">
    <location>
        <begin position="453"/>
        <end position="477"/>
    </location>
</feature>
<evidence type="ECO:0000256" key="7">
    <source>
        <dbReference type="ARBA" id="ARBA00024033"/>
    </source>
</evidence>
<feature type="transmembrane region" description="Helical" evidence="9">
    <location>
        <begin position="407"/>
        <end position="433"/>
    </location>
</feature>
<evidence type="ECO:0000313" key="11">
    <source>
        <dbReference type="Proteomes" id="UP000005845"/>
    </source>
</evidence>
<keyword evidence="4 9" id="KW-0812">Transmembrane</keyword>
<evidence type="ECO:0000256" key="2">
    <source>
        <dbReference type="ARBA" id="ARBA00022475"/>
    </source>
</evidence>
<feature type="transmembrane region" description="Helical" evidence="9">
    <location>
        <begin position="220"/>
        <end position="253"/>
    </location>
</feature>